<sequence length="334" mass="40340">MSKKNLYMRTPEVSTYTSYGCLFSIMDDRLWPWIYNNFIQITYAHTWGIFAFDNHVRLLSNCPGISYYEIPRTVVDYKWDKKIKNLIIEALEMDYYMYIYVDRYYLKQSSSYQKYPSPHEVLICGYDLNKSTFTIADNLENGKFIVTECTFDEVEKGYWAIKTNYDFMTNIRYLKKKKEYTCEINLPQIIFNIENYLFSKKNYDLIQDQEIDYGFDAYHRLLVDISNAEQSLELDWRGFHLLYEHKILMEMRIKYLLDLEVVSHSSNFLEAIIELKNDFLVLRNLVIKYNLTLNPNILERIKRNLEDNLNRERSYLFNLLNDLKQNVQREYSIL</sequence>
<accession>A0A7X3CNG5</accession>
<name>A0A7X3CNG5_9BACL</name>
<dbReference type="EMBL" id="WNZW01000007">
    <property type="protein sequence ID" value="MUG46723.1"/>
    <property type="molecule type" value="Genomic_DNA"/>
</dbReference>
<proteinExistence type="predicted"/>
<evidence type="ECO:0000313" key="1">
    <source>
        <dbReference type="EMBL" id="MUG46723.1"/>
    </source>
</evidence>
<dbReference type="OrthoDB" id="2624539at2"/>
<dbReference type="Proteomes" id="UP000447876">
    <property type="component" value="Unassembled WGS sequence"/>
</dbReference>
<evidence type="ECO:0008006" key="3">
    <source>
        <dbReference type="Google" id="ProtNLM"/>
    </source>
</evidence>
<evidence type="ECO:0000313" key="2">
    <source>
        <dbReference type="Proteomes" id="UP000447876"/>
    </source>
</evidence>
<protein>
    <recommendedName>
        <fullName evidence="3">Butirosin biosynthesis protein H N-terminal domain-containing protein</fullName>
    </recommendedName>
</protein>
<reference evidence="1 2" key="1">
    <citation type="submission" date="2019-11" db="EMBL/GenBank/DDBJ databases">
        <title>Draft genome sequences of five Paenibacillus species of dairy origin.</title>
        <authorList>
            <person name="Olajide A.M."/>
            <person name="Chen S."/>
            <person name="Lapointe G."/>
        </authorList>
    </citation>
    <scope>NUCLEOTIDE SEQUENCE [LARGE SCALE GENOMIC DNA]</scope>
    <source>
        <strain evidence="1 2">12CR55</strain>
    </source>
</reference>
<dbReference type="AlphaFoldDB" id="A0A7X3CNG5"/>
<organism evidence="1 2">
    <name type="scientific">Paenibacillus woosongensis</name>
    <dbReference type="NCBI Taxonomy" id="307580"/>
    <lineage>
        <taxon>Bacteria</taxon>
        <taxon>Bacillati</taxon>
        <taxon>Bacillota</taxon>
        <taxon>Bacilli</taxon>
        <taxon>Bacillales</taxon>
        <taxon>Paenibacillaceae</taxon>
        <taxon>Paenibacillus</taxon>
    </lineage>
</organism>
<gene>
    <name evidence="1" type="ORF">GNP95_17180</name>
</gene>
<comment type="caution">
    <text evidence="1">The sequence shown here is derived from an EMBL/GenBank/DDBJ whole genome shotgun (WGS) entry which is preliminary data.</text>
</comment>